<reference evidence="1 2" key="1">
    <citation type="submission" date="2017-07" db="EMBL/GenBank/DDBJ databases">
        <title>In vitro design and evaluation of phage cocktails against multidrug-resistant Aeromonas salmonicida.</title>
        <authorList>
            <person name="Chen L."/>
            <person name="Yuan S."/>
            <person name="Ma Y."/>
        </authorList>
    </citation>
    <scope>NUCLEOTIDE SEQUENCE [LARGE SCALE GENOMIC DNA]</scope>
</reference>
<name>A0A223LDQ4_9CAUD</name>
<dbReference type="RefSeq" id="YP_009834485.1">
    <property type="nucleotide sequence ID" value="NC_048673.1"/>
</dbReference>
<keyword evidence="2" id="KW-1185">Reference proteome</keyword>
<dbReference type="EMBL" id="MF448340">
    <property type="protein sequence ID" value="ASU00367.1"/>
    <property type="molecule type" value="Genomic_DNA"/>
</dbReference>
<organism evidence="1 2">
    <name type="scientific">Aeromonas phage AS-zj</name>
    <dbReference type="NCBI Taxonomy" id="2024208"/>
    <lineage>
        <taxon>Viruses</taxon>
        <taxon>Duplodnaviria</taxon>
        <taxon>Heunggongvirae</taxon>
        <taxon>Uroviricota</taxon>
        <taxon>Caudoviricetes</taxon>
        <taxon>Pantevenvirales</taxon>
        <taxon>Straboviridae</taxon>
        <taxon>Emmerichvirinae</taxon>
        <taxon>Ceceduovirus</taxon>
        <taxon>Ceceduovirus aszj</taxon>
    </lineage>
</organism>
<evidence type="ECO:0000313" key="2">
    <source>
        <dbReference type="Proteomes" id="UP000226092"/>
    </source>
</evidence>
<sequence length="116" mass="13420">MKQSRIDNVNNKSIEKFINVIKSQIRKVQEQDFYDAVAAIPDELKFDIVRTLKDLRKEHLGKIDIVETPFNSGVVRVEYEFKINGKVPVKMVYHCSDKITFLITEGKFESVTGVEQ</sequence>
<dbReference type="GeneID" id="55604552"/>
<proteinExistence type="predicted"/>
<evidence type="ECO:0000313" key="1">
    <source>
        <dbReference type="EMBL" id="ASU00367.1"/>
    </source>
</evidence>
<dbReference type="KEGG" id="vg:55604552"/>
<dbReference type="Proteomes" id="UP000226092">
    <property type="component" value="Segment"/>
</dbReference>
<accession>A0A223LDQ4</accession>
<protein>
    <submittedName>
        <fullName evidence="1">Uncharacterized protein</fullName>
    </submittedName>
</protein>